<dbReference type="STRING" id="71717.A0A4Y7TWI6"/>
<organism evidence="1 2">
    <name type="scientific">Coprinellus micaceus</name>
    <name type="common">Glistening ink-cap mushroom</name>
    <name type="synonym">Coprinus micaceus</name>
    <dbReference type="NCBI Taxonomy" id="71717"/>
    <lineage>
        <taxon>Eukaryota</taxon>
        <taxon>Fungi</taxon>
        <taxon>Dikarya</taxon>
        <taxon>Basidiomycota</taxon>
        <taxon>Agaricomycotina</taxon>
        <taxon>Agaricomycetes</taxon>
        <taxon>Agaricomycetidae</taxon>
        <taxon>Agaricales</taxon>
        <taxon>Agaricineae</taxon>
        <taxon>Psathyrellaceae</taxon>
        <taxon>Coprinellus</taxon>
    </lineage>
</organism>
<protein>
    <recommendedName>
        <fullName evidence="3">Actin-like ATPase domain-containing protein</fullName>
    </recommendedName>
</protein>
<dbReference type="PANTHER" id="PTHR14187">
    <property type="entry name" value="ALPHA KINASE/ELONGATION FACTOR 2 KINASE"/>
    <property type="match status" value="1"/>
</dbReference>
<dbReference type="CDD" id="cd10170">
    <property type="entry name" value="ASKHA_NBD_HSP70"/>
    <property type="match status" value="1"/>
</dbReference>
<accession>A0A4Y7TWI6</accession>
<proteinExistence type="predicted"/>
<evidence type="ECO:0000313" key="1">
    <source>
        <dbReference type="EMBL" id="TEB37929.1"/>
    </source>
</evidence>
<dbReference type="Gene3D" id="3.30.420.40">
    <property type="match status" value="1"/>
</dbReference>
<gene>
    <name evidence="1" type="ORF">FA13DRAFT_1681347</name>
</gene>
<comment type="caution">
    <text evidence="1">The sequence shown here is derived from an EMBL/GenBank/DDBJ whole genome shotgun (WGS) entry which is preliminary data.</text>
</comment>
<dbReference type="AlphaFoldDB" id="A0A4Y7TWI6"/>
<dbReference type="Proteomes" id="UP000298030">
    <property type="component" value="Unassembled WGS sequence"/>
</dbReference>
<dbReference type="EMBL" id="QPFP01000003">
    <property type="protein sequence ID" value="TEB37929.1"/>
    <property type="molecule type" value="Genomic_DNA"/>
</dbReference>
<evidence type="ECO:0000313" key="2">
    <source>
        <dbReference type="Proteomes" id="UP000298030"/>
    </source>
</evidence>
<sequence length="590" mass="65780">MSLPDRKKYAGDTRRLLLAFDIGTTFSGISYSILDPGIIPEIRPVTRYPCQEHVGGDSKIPTVIYYDSAGKICAIGAETLKEGIEQDAEENGWTKAWWFKLHLRPKPQTTSASVRQVDEALPPLPPSKTVVQLFRDYMKYLLECAKKYISDSHGQTVWTSLQNNIIFVLTHPNGWGGPQQGQMRQAAIQASLVPNTEDGRSRINFVTEGEASLHFCLSNGLALANTQQSGVLIVDAGGGTVDLTAYCSLPDYSFEEIAIPQCHFQGAAFVTMRAKKFFEKLLSGTRFSDDVETLTMRFDRNTKHVFRKDDEPHHIQFGNHRDRDPSLNIRGGRLTLTGCDVAKFFEPSISCIVEAIKAQKSAAHVPIQSVFLVGGFSASSWLFDKVRERIEPLGLSVSRPDAHVNKAVSNGAVSFYLDSAVTSRVSPRTYGISVYYPYDSSDPDHRKRGHLVEIHCATREPVLHEGFSTILPKDTRVRTSQEFRCSFSRQAVERRSLNCLRATILAYSGLQKSPVWIDSDPLNYPTACTVEVDTTSLPVQMTTSATGARYFEISFEIILLFGLTELQAQIAYRQNGQEKRGRAQVIYEGN</sequence>
<keyword evidence="2" id="KW-1185">Reference proteome</keyword>
<dbReference type="OrthoDB" id="2963168at2759"/>
<name>A0A4Y7TWI6_COPMI</name>
<dbReference type="InterPro" id="IPR043129">
    <property type="entry name" value="ATPase_NBD"/>
</dbReference>
<dbReference type="SUPFAM" id="SSF53067">
    <property type="entry name" value="Actin-like ATPase domain"/>
    <property type="match status" value="2"/>
</dbReference>
<reference evidence="1 2" key="1">
    <citation type="journal article" date="2019" name="Nat. Ecol. Evol.">
        <title>Megaphylogeny resolves global patterns of mushroom evolution.</title>
        <authorList>
            <person name="Varga T."/>
            <person name="Krizsan K."/>
            <person name="Foldi C."/>
            <person name="Dima B."/>
            <person name="Sanchez-Garcia M."/>
            <person name="Sanchez-Ramirez S."/>
            <person name="Szollosi G.J."/>
            <person name="Szarkandi J.G."/>
            <person name="Papp V."/>
            <person name="Albert L."/>
            <person name="Andreopoulos W."/>
            <person name="Angelini C."/>
            <person name="Antonin V."/>
            <person name="Barry K.W."/>
            <person name="Bougher N.L."/>
            <person name="Buchanan P."/>
            <person name="Buyck B."/>
            <person name="Bense V."/>
            <person name="Catcheside P."/>
            <person name="Chovatia M."/>
            <person name="Cooper J."/>
            <person name="Damon W."/>
            <person name="Desjardin D."/>
            <person name="Finy P."/>
            <person name="Geml J."/>
            <person name="Haridas S."/>
            <person name="Hughes K."/>
            <person name="Justo A."/>
            <person name="Karasinski D."/>
            <person name="Kautmanova I."/>
            <person name="Kiss B."/>
            <person name="Kocsube S."/>
            <person name="Kotiranta H."/>
            <person name="LaButti K.M."/>
            <person name="Lechner B.E."/>
            <person name="Liimatainen K."/>
            <person name="Lipzen A."/>
            <person name="Lukacs Z."/>
            <person name="Mihaltcheva S."/>
            <person name="Morgado L.N."/>
            <person name="Niskanen T."/>
            <person name="Noordeloos M.E."/>
            <person name="Ohm R.A."/>
            <person name="Ortiz-Santana B."/>
            <person name="Ovrebo C."/>
            <person name="Racz N."/>
            <person name="Riley R."/>
            <person name="Savchenko A."/>
            <person name="Shiryaev A."/>
            <person name="Soop K."/>
            <person name="Spirin V."/>
            <person name="Szebenyi C."/>
            <person name="Tomsovsky M."/>
            <person name="Tulloss R.E."/>
            <person name="Uehling J."/>
            <person name="Grigoriev I.V."/>
            <person name="Vagvolgyi C."/>
            <person name="Papp T."/>
            <person name="Martin F.M."/>
            <person name="Miettinen O."/>
            <person name="Hibbett D.S."/>
            <person name="Nagy L.G."/>
        </authorList>
    </citation>
    <scope>NUCLEOTIDE SEQUENCE [LARGE SCALE GENOMIC DNA]</scope>
    <source>
        <strain evidence="1 2">FP101781</strain>
    </source>
</reference>
<evidence type="ECO:0008006" key="3">
    <source>
        <dbReference type="Google" id="ProtNLM"/>
    </source>
</evidence>
<dbReference type="PANTHER" id="PTHR14187:SF5">
    <property type="entry name" value="HEAT SHOCK 70 KDA PROTEIN 12A"/>
    <property type="match status" value="1"/>
</dbReference>